<gene>
    <name evidence="1" type="ORF">CKM354_000910000</name>
</gene>
<comment type="caution">
    <text evidence="1">The sequence shown here is derived from an EMBL/GenBank/DDBJ whole genome shotgun (WGS) entry which is preliminary data.</text>
</comment>
<dbReference type="Gene3D" id="3.30.710.10">
    <property type="entry name" value="Potassium Channel Kv1.1, Chain A"/>
    <property type="match status" value="1"/>
</dbReference>
<reference evidence="1 2" key="1">
    <citation type="submission" date="2021-01" db="EMBL/GenBank/DDBJ databases">
        <title>Cercospora kikuchii MAFF 305040 whole genome shotgun sequence.</title>
        <authorList>
            <person name="Kashiwa T."/>
            <person name="Suzuki T."/>
        </authorList>
    </citation>
    <scope>NUCLEOTIDE SEQUENCE [LARGE SCALE GENOMIC DNA]</scope>
    <source>
        <strain evidence="1 2">MAFF 305040</strain>
    </source>
</reference>
<dbReference type="Proteomes" id="UP000825890">
    <property type="component" value="Unassembled WGS sequence"/>
</dbReference>
<dbReference type="GeneID" id="68294675"/>
<proteinExistence type="predicted"/>
<keyword evidence="2" id="KW-1185">Reference proteome</keyword>
<sequence length="331" mass="37217">MATVHEVSSEGDVKLICGSEEAGDAMHIIVSSVIMRHGSPVFKAMLGSDFKEGCTLSTGARLDLPLPDDHARSMLTICQIMHLHPKVHAPCNCQEMLKLAMLIDKYDCRGPLSYPVSVWMRDRMICRIDSDRVHLFASAYTLGLSVDFTRLGEELVQLSDPRFPPERISGIDQDLQTAIDTLGRHADTLRSDARMFLDNIIKSECAGERKNDLYDWRVRECGPNGCNYVSKRFNSFMKVMIESELWPITAFMEKSVLHIIGALRRFPSGWSNIPGKPCGTSCKRDYMKTDEQIVSEMKDMADDMEFATVKPCLVCVKSGGMQERGHCEETH</sequence>
<dbReference type="AlphaFoldDB" id="A0A9P3CUH4"/>
<accession>A0A9P3CUH4</accession>
<protein>
    <recommendedName>
        <fullName evidence="3">BTB domain-containing protein</fullName>
    </recommendedName>
</protein>
<dbReference type="InterPro" id="IPR011333">
    <property type="entry name" value="SKP1/BTB/POZ_sf"/>
</dbReference>
<evidence type="ECO:0000313" key="2">
    <source>
        <dbReference type="Proteomes" id="UP000825890"/>
    </source>
</evidence>
<dbReference type="OrthoDB" id="5275938at2759"/>
<dbReference type="EMBL" id="BOLY01000006">
    <property type="protein sequence ID" value="GIZ45955.1"/>
    <property type="molecule type" value="Genomic_DNA"/>
</dbReference>
<dbReference type="RefSeq" id="XP_044660442.1">
    <property type="nucleotide sequence ID" value="XM_044804507.1"/>
</dbReference>
<name>A0A9P3CUH4_9PEZI</name>
<organism evidence="1 2">
    <name type="scientific">Cercospora kikuchii</name>
    <dbReference type="NCBI Taxonomy" id="84275"/>
    <lineage>
        <taxon>Eukaryota</taxon>
        <taxon>Fungi</taxon>
        <taxon>Dikarya</taxon>
        <taxon>Ascomycota</taxon>
        <taxon>Pezizomycotina</taxon>
        <taxon>Dothideomycetes</taxon>
        <taxon>Dothideomycetidae</taxon>
        <taxon>Mycosphaerellales</taxon>
        <taxon>Mycosphaerellaceae</taxon>
        <taxon>Cercospora</taxon>
    </lineage>
</organism>
<evidence type="ECO:0008006" key="3">
    <source>
        <dbReference type="Google" id="ProtNLM"/>
    </source>
</evidence>
<evidence type="ECO:0000313" key="1">
    <source>
        <dbReference type="EMBL" id="GIZ45955.1"/>
    </source>
</evidence>